<dbReference type="InterPro" id="IPR054468">
    <property type="entry name" value="NrSPol-like_HBD"/>
</dbReference>
<reference evidence="3" key="1">
    <citation type="submission" date="2017-12" db="EMBL/GenBank/DDBJ databases">
        <authorList>
            <person name="Christensen H."/>
        </authorList>
    </citation>
    <scope>NUCLEOTIDE SEQUENCE [LARGE SCALE GENOMIC DNA]</scope>
    <source>
        <strain evidence="3">268A</strain>
    </source>
</reference>
<protein>
    <recommendedName>
        <fullName evidence="1">NrS-1 polymerase-like HBD domain-containing protein</fullName>
    </recommendedName>
</protein>
<dbReference type="EMBL" id="PKGI01000026">
    <property type="protein sequence ID" value="PLA76611.1"/>
    <property type="molecule type" value="Genomic_DNA"/>
</dbReference>
<evidence type="ECO:0000259" key="1">
    <source>
        <dbReference type="Pfam" id="PF22763"/>
    </source>
</evidence>
<dbReference type="Pfam" id="PF22763">
    <property type="entry name" value="NrS1-1_pol-like_HBD"/>
    <property type="match status" value="1"/>
</dbReference>
<dbReference type="AlphaFoldDB" id="A0A2I2AB53"/>
<evidence type="ECO:0000313" key="3">
    <source>
        <dbReference type="Proteomes" id="UP000234579"/>
    </source>
</evidence>
<accession>A0A2I2AB53</accession>
<proteinExistence type="predicted"/>
<evidence type="ECO:0000313" key="2">
    <source>
        <dbReference type="EMBL" id="PLA76611.1"/>
    </source>
</evidence>
<comment type="caution">
    <text evidence="2">The sequence shown here is derived from an EMBL/GenBank/DDBJ whole genome shotgun (WGS) entry which is preliminary data.</text>
</comment>
<gene>
    <name evidence="2" type="ORF">CYR79_05405</name>
</gene>
<name>A0A2I2AB53_9LACO</name>
<sequence>MKFEELKQKKQWGVYRLEDNKKTGRKDKIPVDPTTGIRGNQNKPETWVTHFVANCYCTLKHYKSKDYKGLSVYMGNGLWLLDIDNIRADIDDYQSGNPKADNKVVAARKLTKGSYAEVSVSGNGIHILFIYNGKEPRRREKLNGIELYSSGRHCAMTFNSLDPIENDVQELTADELLKLIEFYGLNEPKARTPTIKPSLNCVDLNNGDDLTADEVIKKLEERYSQGYNRQRVTYPLFKEGNWQALNFASQSEADLSLCNDLAFWSNKNPYTMDEVFRQSALYRPKWDRLATDRATSMTYGEITIQKAISGTNGSYTKKKKELRYKFGFN</sequence>
<organism evidence="2 3">
    <name type="scientific">Ligilactobacillus agilis</name>
    <dbReference type="NCBI Taxonomy" id="1601"/>
    <lineage>
        <taxon>Bacteria</taxon>
        <taxon>Bacillati</taxon>
        <taxon>Bacillota</taxon>
        <taxon>Bacilli</taxon>
        <taxon>Lactobacillales</taxon>
        <taxon>Lactobacillaceae</taxon>
        <taxon>Ligilactobacillus</taxon>
    </lineage>
</organism>
<feature type="domain" description="NrS-1 polymerase-like HBD" evidence="1">
    <location>
        <begin position="250"/>
        <end position="316"/>
    </location>
</feature>
<dbReference type="Proteomes" id="UP000234579">
    <property type="component" value="Unassembled WGS sequence"/>
</dbReference>
<dbReference type="RefSeq" id="WP_101811753.1">
    <property type="nucleotide sequence ID" value="NZ_PKGI01000026.1"/>
</dbReference>